<evidence type="ECO:0008006" key="3">
    <source>
        <dbReference type="Google" id="ProtNLM"/>
    </source>
</evidence>
<reference evidence="2" key="1">
    <citation type="journal article" date="2019" name="Int. J. Syst. Evol. Microbiol.">
        <title>The Global Catalogue of Microorganisms (GCM) 10K type strain sequencing project: providing services to taxonomists for standard genome sequencing and annotation.</title>
        <authorList>
            <consortium name="The Broad Institute Genomics Platform"/>
            <consortium name="The Broad Institute Genome Sequencing Center for Infectious Disease"/>
            <person name="Wu L."/>
            <person name="Ma J."/>
        </authorList>
    </citation>
    <scope>NUCLEOTIDE SEQUENCE [LARGE SCALE GENOMIC DNA]</scope>
    <source>
        <strain evidence="2">KCTC 32255</strain>
    </source>
</reference>
<name>A0ABW2BSP8_9PSEU</name>
<gene>
    <name evidence="1" type="ORF">ACFQGD_02720</name>
</gene>
<protein>
    <recommendedName>
        <fullName evidence="3">Immunity protein 8</fullName>
    </recommendedName>
</protein>
<accession>A0ABW2BSP8</accession>
<dbReference type="Proteomes" id="UP001596337">
    <property type="component" value="Unassembled WGS sequence"/>
</dbReference>
<evidence type="ECO:0000313" key="2">
    <source>
        <dbReference type="Proteomes" id="UP001596337"/>
    </source>
</evidence>
<proteinExistence type="predicted"/>
<dbReference type="EMBL" id="JBHSXX010000001">
    <property type="protein sequence ID" value="MFC6866051.1"/>
    <property type="molecule type" value="Genomic_DNA"/>
</dbReference>
<keyword evidence="2" id="KW-1185">Reference proteome</keyword>
<comment type="caution">
    <text evidence="1">The sequence shown here is derived from an EMBL/GenBank/DDBJ whole genome shotgun (WGS) entry which is preliminary data.</text>
</comment>
<organism evidence="1 2">
    <name type="scientific">Haloechinothrix salitolerans</name>
    <dbReference type="NCBI Taxonomy" id="926830"/>
    <lineage>
        <taxon>Bacteria</taxon>
        <taxon>Bacillati</taxon>
        <taxon>Actinomycetota</taxon>
        <taxon>Actinomycetes</taxon>
        <taxon>Pseudonocardiales</taxon>
        <taxon>Pseudonocardiaceae</taxon>
        <taxon>Haloechinothrix</taxon>
    </lineage>
</organism>
<evidence type="ECO:0000313" key="1">
    <source>
        <dbReference type="EMBL" id="MFC6866051.1"/>
    </source>
</evidence>
<sequence>MAVTMTSGTVAGHSCRFAVALRDGNPTPVVTQVSMTVPMSLEDIEAVLWSVSPGLDEADWADDDYLHGLIAGTVLADSYTIIEGARLHLESLTPGSDEYEFAQWLRWRVRQLYAPDARTSPCSSRPERELEGAVS</sequence>
<dbReference type="RefSeq" id="WP_345406919.1">
    <property type="nucleotide sequence ID" value="NZ_BAABLA010000123.1"/>
</dbReference>